<sequence length="280" mass="29632">MTSALARMKAAFADQLEVPTPTPNGSVTLRATKVSVERRGRRVLADVDFAVTTGEVVALVGPNGAGKSSLIAALAGEHPVVGGSVELDDRPLHRWTPVQMAQRRAVLPQSHTIGFAFTAHQVVTFGRSPWARTARRADDEQAVHDAMAVCDVLDFADRPFLALSGGERARVALARVLAQDTQTILLDEPTAALDLGHQETVMRLARARAEAGAAVVVVLHDLGLAAAYAHRVAVLDGGRLAAIGPPGEIFTAALLSRVYGHPIEVLAHPETGAQLVIPMR</sequence>
<reference evidence="6 7" key="1">
    <citation type="submission" date="2019-07" db="EMBL/GenBank/DDBJ databases">
        <title>Rhodococcus cavernicolus sp. nov., isolated from a cave.</title>
        <authorList>
            <person name="Lee S.D."/>
        </authorList>
    </citation>
    <scope>NUCLEOTIDE SEQUENCE [LARGE SCALE GENOMIC DNA]</scope>
    <source>
        <strain evidence="6 7">C1-24</strain>
    </source>
</reference>
<dbReference type="PANTHER" id="PTHR42794">
    <property type="entry name" value="HEMIN IMPORT ATP-BINDING PROTEIN HMUV"/>
    <property type="match status" value="1"/>
</dbReference>
<dbReference type="AlphaFoldDB" id="A0A5A7SDL3"/>
<dbReference type="CDD" id="cd03214">
    <property type="entry name" value="ABC_Iron-Siderophores_B12_Hemin"/>
    <property type="match status" value="1"/>
</dbReference>
<dbReference type="RefSeq" id="WP_149429970.1">
    <property type="nucleotide sequence ID" value="NZ_VLNY01000003.1"/>
</dbReference>
<keyword evidence="7" id="KW-1185">Reference proteome</keyword>
<dbReference type="EMBL" id="VLNY01000003">
    <property type="protein sequence ID" value="KAA0023624.1"/>
    <property type="molecule type" value="Genomic_DNA"/>
</dbReference>
<keyword evidence="1" id="KW-0813">Transport</keyword>
<gene>
    <name evidence="6" type="ORF">FOY51_09570</name>
</gene>
<dbReference type="Pfam" id="PF00005">
    <property type="entry name" value="ABC_tran"/>
    <property type="match status" value="1"/>
</dbReference>
<dbReference type="PROSITE" id="PS00211">
    <property type="entry name" value="ABC_TRANSPORTER_1"/>
    <property type="match status" value="1"/>
</dbReference>
<comment type="caution">
    <text evidence="6">The sequence shown here is derived from an EMBL/GenBank/DDBJ whole genome shotgun (WGS) entry which is preliminary data.</text>
</comment>
<proteinExistence type="predicted"/>
<evidence type="ECO:0000313" key="6">
    <source>
        <dbReference type="EMBL" id="KAA0023624.1"/>
    </source>
</evidence>
<evidence type="ECO:0000256" key="1">
    <source>
        <dbReference type="ARBA" id="ARBA00022448"/>
    </source>
</evidence>
<dbReference type="SMART" id="SM00382">
    <property type="entry name" value="AAA"/>
    <property type="match status" value="1"/>
</dbReference>
<keyword evidence="3 6" id="KW-0067">ATP-binding</keyword>
<feature type="domain" description="ABC transporter" evidence="5">
    <location>
        <begin position="29"/>
        <end position="262"/>
    </location>
</feature>
<dbReference type="GO" id="GO:0016887">
    <property type="term" value="F:ATP hydrolysis activity"/>
    <property type="evidence" value="ECO:0007669"/>
    <property type="project" value="InterPro"/>
</dbReference>
<dbReference type="InterPro" id="IPR027417">
    <property type="entry name" value="P-loop_NTPase"/>
</dbReference>
<keyword evidence="2" id="KW-0547">Nucleotide-binding</keyword>
<evidence type="ECO:0000256" key="2">
    <source>
        <dbReference type="ARBA" id="ARBA00022741"/>
    </source>
</evidence>
<dbReference type="InterPro" id="IPR003593">
    <property type="entry name" value="AAA+_ATPase"/>
</dbReference>
<name>A0A5A7SDL3_9NOCA</name>
<accession>A0A5A7SDL3</accession>
<dbReference type="NCBIfam" id="NF010068">
    <property type="entry name" value="PRK13548.1"/>
    <property type="match status" value="1"/>
</dbReference>
<keyword evidence="4" id="KW-1278">Translocase</keyword>
<dbReference type="PANTHER" id="PTHR42794:SF1">
    <property type="entry name" value="HEMIN IMPORT ATP-BINDING PROTEIN HMUV"/>
    <property type="match status" value="1"/>
</dbReference>
<dbReference type="InterPro" id="IPR003439">
    <property type="entry name" value="ABC_transporter-like_ATP-bd"/>
</dbReference>
<dbReference type="PROSITE" id="PS50893">
    <property type="entry name" value="ABC_TRANSPORTER_2"/>
    <property type="match status" value="1"/>
</dbReference>
<evidence type="ECO:0000256" key="4">
    <source>
        <dbReference type="ARBA" id="ARBA00022967"/>
    </source>
</evidence>
<evidence type="ECO:0000313" key="7">
    <source>
        <dbReference type="Proteomes" id="UP000322244"/>
    </source>
</evidence>
<protein>
    <submittedName>
        <fullName evidence="6">Heme ABC transporter ATP-binding protein</fullName>
    </submittedName>
</protein>
<dbReference type="SUPFAM" id="SSF52540">
    <property type="entry name" value="P-loop containing nucleoside triphosphate hydrolases"/>
    <property type="match status" value="1"/>
</dbReference>
<dbReference type="Proteomes" id="UP000322244">
    <property type="component" value="Unassembled WGS sequence"/>
</dbReference>
<organism evidence="6 7">
    <name type="scientific">Antrihabitans cavernicola</name>
    <dbReference type="NCBI Taxonomy" id="2495913"/>
    <lineage>
        <taxon>Bacteria</taxon>
        <taxon>Bacillati</taxon>
        <taxon>Actinomycetota</taxon>
        <taxon>Actinomycetes</taxon>
        <taxon>Mycobacteriales</taxon>
        <taxon>Nocardiaceae</taxon>
        <taxon>Antrihabitans</taxon>
    </lineage>
</organism>
<dbReference type="OrthoDB" id="3579586at2"/>
<dbReference type="GO" id="GO:0005524">
    <property type="term" value="F:ATP binding"/>
    <property type="evidence" value="ECO:0007669"/>
    <property type="project" value="UniProtKB-KW"/>
</dbReference>
<evidence type="ECO:0000259" key="5">
    <source>
        <dbReference type="PROSITE" id="PS50893"/>
    </source>
</evidence>
<dbReference type="InterPro" id="IPR017871">
    <property type="entry name" value="ABC_transporter-like_CS"/>
</dbReference>
<dbReference type="Gene3D" id="3.40.50.300">
    <property type="entry name" value="P-loop containing nucleotide triphosphate hydrolases"/>
    <property type="match status" value="1"/>
</dbReference>
<evidence type="ECO:0000256" key="3">
    <source>
        <dbReference type="ARBA" id="ARBA00022840"/>
    </source>
</evidence>